<keyword evidence="4" id="KW-1185">Reference proteome</keyword>
<sequence length="84" mass="9350">MAEFGQIDALRKQNKDLLDKLKKQSEKLRQLTLSCPNKVDKSQISVYESLTAESVPCRAPLTERNGAQPQRASLSAPSKIIQIP</sequence>
<evidence type="ECO:0000313" key="4">
    <source>
        <dbReference type="Proteomes" id="UP001529510"/>
    </source>
</evidence>
<evidence type="ECO:0000313" key="3">
    <source>
        <dbReference type="EMBL" id="KAL0180717.1"/>
    </source>
</evidence>
<feature type="region of interest" description="Disordered" evidence="2">
    <location>
        <begin position="62"/>
        <end position="84"/>
    </location>
</feature>
<feature type="compositionally biased region" description="Polar residues" evidence="2">
    <location>
        <begin position="65"/>
        <end position="76"/>
    </location>
</feature>
<keyword evidence="1" id="KW-0175">Coiled coil</keyword>
<protein>
    <submittedName>
        <fullName evidence="3">Uncharacterized protein</fullName>
    </submittedName>
</protein>
<feature type="coiled-coil region" evidence="1">
    <location>
        <begin position="7"/>
        <end position="34"/>
    </location>
</feature>
<gene>
    <name evidence="3" type="ORF">M9458_023123</name>
</gene>
<organism evidence="3 4">
    <name type="scientific">Cirrhinus mrigala</name>
    <name type="common">Mrigala</name>
    <dbReference type="NCBI Taxonomy" id="683832"/>
    <lineage>
        <taxon>Eukaryota</taxon>
        <taxon>Metazoa</taxon>
        <taxon>Chordata</taxon>
        <taxon>Craniata</taxon>
        <taxon>Vertebrata</taxon>
        <taxon>Euteleostomi</taxon>
        <taxon>Actinopterygii</taxon>
        <taxon>Neopterygii</taxon>
        <taxon>Teleostei</taxon>
        <taxon>Ostariophysi</taxon>
        <taxon>Cypriniformes</taxon>
        <taxon>Cyprinidae</taxon>
        <taxon>Labeoninae</taxon>
        <taxon>Labeonini</taxon>
        <taxon>Cirrhinus</taxon>
    </lineage>
</organism>
<evidence type="ECO:0000256" key="1">
    <source>
        <dbReference type="SAM" id="Coils"/>
    </source>
</evidence>
<proteinExistence type="predicted"/>
<comment type="caution">
    <text evidence="3">The sequence shown here is derived from an EMBL/GenBank/DDBJ whole genome shotgun (WGS) entry which is preliminary data.</text>
</comment>
<name>A0ABD0Q432_CIRMR</name>
<accession>A0ABD0Q432</accession>
<dbReference type="AlphaFoldDB" id="A0ABD0Q432"/>
<evidence type="ECO:0000256" key="2">
    <source>
        <dbReference type="SAM" id="MobiDB-lite"/>
    </source>
</evidence>
<dbReference type="Proteomes" id="UP001529510">
    <property type="component" value="Unassembled WGS sequence"/>
</dbReference>
<reference evidence="3 4" key="1">
    <citation type="submission" date="2024-05" db="EMBL/GenBank/DDBJ databases">
        <title>Genome sequencing and assembly of Indian major carp, Cirrhinus mrigala (Hamilton, 1822).</title>
        <authorList>
            <person name="Mohindra V."/>
            <person name="Chowdhury L.M."/>
            <person name="Lal K."/>
            <person name="Jena J.K."/>
        </authorList>
    </citation>
    <scope>NUCLEOTIDE SEQUENCE [LARGE SCALE GENOMIC DNA]</scope>
    <source>
        <strain evidence="3">CM1030</strain>
        <tissue evidence="3">Blood</tissue>
    </source>
</reference>
<dbReference type="EMBL" id="JAMKFB020000011">
    <property type="protein sequence ID" value="KAL0180717.1"/>
    <property type="molecule type" value="Genomic_DNA"/>
</dbReference>
<feature type="non-terminal residue" evidence="3">
    <location>
        <position position="84"/>
    </location>
</feature>